<dbReference type="InterPro" id="IPR050570">
    <property type="entry name" value="Cell_wall_metabolism_enzyme"/>
</dbReference>
<dbReference type="Pfam" id="PF01476">
    <property type="entry name" value="LysM"/>
    <property type="match status" value="1"/>
</dbReference>
<comment type="similarity">
    <text evidence="1">Belongs to the E.coli NlpD/Haemophilus LppB family.</text>
</comment>
<sequence length="478" mass="54564">MSRFGVSSGPRVAVCEPGFRSKDARIRPFRPAKRLTCAAIIALAVAGCSQEVQRFDYETRESRTAQLHYNEERYAEEGFASWRGADRSDLRSRRAQWNGDPVTRSLPDDREPLREYERRRRAEPAYARDPRPPRRTTHTVRDGDTLYSIARSYDVGVDELAEVNGLTDPGLIRVGDTLYIPDENYELREREPDRRRTARRAPRRPETREAPRERRYAVRRERRYDDEALYADPLLLGLESREDRRRYRADRGNEERRSRDRRRAARVERQPAPRRERISSARPQRAARVTPPPAPEQRPERRQPSRVARSNDQQPERVARAEPTTERQVASEQKTSAAECSALMKNPPARSGANFRRPANGLIISRFGEQSNGERNDGINISVPRGTPVKAAENGVVVYAGDELTGLGKLVLVRHADGWVSAYAHNDQIMVKRCDTVERGQMIARAGVTGAVTKPQLHFELRKNARPVDPEQHLAGTS</sequence>
<evidence type="ECO:0000313" key="5">
    <source>
        <dbReference type="Proteomes" id="UP000266273"/>
    </source>
</evidence>
<protein>
    <submittedName>
        <fullName evidence="4">Murein DD-endopeptidase MepM/ murein hydrolase activator NlpD</fullName>
    </submittedName>
</protein>
<dbReference type="PANTHER" id="PTHR21666:SF263">
    <property type="entry name" value="MUREIN HYDROLASE ACTIVATOR NLPD"/>
    <property type="match status" value="1"/>
</dbReference>
<feature type="compositionally biased region" description="Basic and acidic residues" evidence="2">
    <location>
        <begin position="314"/>
        <end position="325"/>
    </location>
</feature>
<dbReference type="PROSITE" id="PS51782">
    <property type="entry name" value="LYSM"/>
    <property type="match status" value="1"/>
</dbReference>
<reference evidence="4 5" key="1">
    <citation type="submission" date="2018-08" db="EMBL/GenBank/DDBJ databases">
        <title>Genomic Encyclopedia of Archaeal and Bacterial Type Strains, Phase II (KMG-II): from individual species to whole genera.</title>
        <authorList>
            <person name="Goeker M."/>
        </authorList>
    </citation>
    <scope>NUCLEOTIDE SEQUENCE [LARGE SCALE GENOMIC DNA]</scope>
    <source>
        <strain evidence="4 5">DSM 5002</strain>
    </source>
</reference>
<feature type="region of interest" description="Disordered" evidence="2">
    <location>
        <begin position="98"/>
        <end position="143"/>
    </location>
</feature>
<feature type="compositionally biased region" description="Basic and acidic residues" evidence="2">
    <location>
        <begin position="203"/>
        <end position="214"/>
    </location>
</feature>
<name>A0A397QBP6_9HYPH</name>
<dbReference type="Gene3D" id="2.70.70.10">
    <property type="entry name" value="Glucose Permease (Domain IIA)"/>
    <property type="match status" value="1"/>
</dbReference>
<dbReference type="Proteomes" id="UP000266273">
    <property type="component" value="Unassembled WGS sequence"/>
</dbReference>
<feature type="compositionally biased region" description="Basic and acidic residues" evidence="2">
    <location>
        <begin position="265"/>
        <end position="279"/>
    </location>
</feature>
<feature type="compositionally biased region" description="Basic and acidic residues" evidence="2">
    <location>
        <begin position="245"/>
        <end position="258"/>
    </location>
</feature>
<organism evidence="4 5">
    <name type="scientific">Dichotomicrobium thermohalophilum</name>
    <dbReference type="NCBI Taxonomy" id="933063"/>
    <lineage>
        <taxon>Bacteria</taxon>
        <taxon>Pseudomonadati</taxon>
        <taxon>Pseudomonadota</taxon>
        <taxon>Alphaproteobacteria</taxon>
        <taxon>Hyphomicrobiales</taxon>
        <taxon>Hyphomicrobiaceae</taxon>
        <taxon>Dichotomicrobium</taxon>
    </lineage>
</organism>
<evidence type="ECO:0000256" key="2">
    <source>
        <dbReference type="SAM" id="MobiDB-lite"/>
    </source>
</evidence>
<proteinExistence type="inferred from homology"/>
<keyword evidence="5" id="KW-1185">Reference proteome</keyword>
<gene>
    <name evidence="4" type="ORF">BXY53_0721</name>
</gene>
<dbReference type="OrthoDB" id="9795421at2"/>
<dbReference type="InterPro" id="IPR016047">
    <property type="entry name" value="M23ase_b-sheet_dom"/>
</dbReference>
<dbReference type="InterPro" id="IPR018392">
    <property type="entry name" value="LysM"/>
</dbReference>
<dbReference type="EMBL" id="QXDF01000001">
    <property type="protein sequence ID" value="RIA55651.1"/>
    <property type="molecule type" value="Genomic_DNA"/>
</dbReference>
<dbReference type="PANTHER" id="PTHR21666">
    <property type="entry name" value="PEPTIDASE-RELATED"/>
    <property type="match status" value="1"/>
</dbReference>
<dbReference type="SUPFAM" id="SSF51261">
    <property type="entry name" value="Duplicated hybrid motif"/>
    <property type="match status" value="1"/>
</dbReference>
<dbReference type="Gene3D" id="3.10.350.10">
    <property type="entry name" value="LysM domain"/>
    <property type="match status" value="1"/>
</dbReference>
<feature type="domain" description="LysM" evidence="3">
    <location>
        <begin position="136"/>
        <end position="180"/>
    </location>
</feature>
<feature type="region of interest" description="Disordered" evidence="2">
    <location>
        <begin position="245"/>
        <end position="337"/>
    </location>
</feature>
<evidence type="ECO:0000259" key="3">
    <source>
        <dbReference type="PROSITE" id="PS51782"/>
    </source>
</evidence>
<feature type="compositionally biased region" description="Polar residues" evidence="2">
    <location>
        <begin position="326"/>
        <end position="337"/>
    </location>
</feature>
<dbReference type="AlphaFoldDB" id="A0A397QBP6"/>
<dbReference type="GO" id="GO:0004222">
    <property type="term" value="F:metalloendopeptidase activity"/>
    <property type="evidence" value="ECO:0007669"/>
    <property type="project" value="TreeGrafter"/>
</dbReference>
<dbReference type="InterPro" id="IPR036779">
    <property type="entry name" value="LysM_dom_sf"/>
</dbReference>
<dbReference type="InterPro" id="IPR011055">
    <property type="entry name" value="Dup_hybrid_motif"/>
</dbReference>
<evidence type="ECO:0000313" key="4">
    <source>
        <dbReference type="EMBL" id="RIA55651.1"/>
    </source>
</evidence>
<dbReference type="Pfam" id="PF01551">
    <property type="entry name" value="Peptidase_M23"/>
    <property type="match status" value="1"/>
</dbReference>
<feature type="compositionally biased region" description="Basic and acidic residues" evidence="2">
    <location>
        <begin position="106"/>
        <end position="132"/>
    </location>
</feature>
<dbReference type="CDD" id="cd12797">
    <property type="entry name" value="M23_peptidase"/>
    <property type="match status" value="1"/>
</dbReference>
<feature type="region of interest" description="Disordered" evidence="2">
    <location>
        <begin position="189"/>
        <end position="214"/>
    </location>
</feature>
<comment type="caution">
    <text evidence="4">The sequence shown here is derived from an EMBL/GenBank/DDBJ whole genome shotgun (WGS) entry which is preliminary data.</text>
</comment>
<dbReference type="CDD" id="cd00118">
    <property type="entry name" value="LysM"/>
    <property type="match status" value="1"/>
</dbReference>
<dbReference type="SUPFAM" id="SSF54106">
    <property type="entry name" value="LysM domain"/>
    <property type="match status" value="1"/>
</dbReference>
<dbReference type="SMART" id="SM00257">
    <property type="entry name" value="LysM"/>
    <property type="match status" value="1"/>
</dbReference>
<evidence type="ECO:0000256" key="1">
    <source>
        <dbReference type="ARBA" id="ARBA00038420"/>
    </source>
</evidence>
<accession>A0A397QBP6</accession>
<keyword evidence="4" id="KW-0378">Hydrolase</keyword>